<dbReference type="Gene3D" id="3.40.630.30">
    <property type="match status" value="1"/>
</dbReference>
<dbReference type="Proteomes" id="UP001302573">
    <property type="component" value="Unassembled WGS sequence"/>
</dbReference>
<evidence type="ECO:0000313" key="4">
    <source>
        <dbReference type="EMBL" id="MEA5670512.1"/>
    </source>
</evidence>
<dbReference type="RefSeq" id="WP_323452554.1">
    <property type="nucleotide sequence ID" value="NZ_JAYFUI010000054.1"/>
</dbReference>
<feature type="domain" description="N-acetyltransferase" evidence="3">
    <location>
        <begin position="3"/>
        <end position="162"/>
    </location>
</feature>
<comment type="caution">
    <text evidence="4">The sequence shown here is derived from an EMBL/GenBank/DDBJ whole genome shotgun (WGS) entry which is preliminary data.</text>
</comment>
<dbReference type="InterPro" id="IPR016181">
    <property type="entry name" value="Acyl_CoA_acyltransferase"/>
</dbReference>
<evidence type="ECO:0000256" key="1">
    <source>
        <dbReference type="ARBA" id="ARBA00022679"/>
    </source>
</evidence>
<evidence type="ECO:0000256" key="2">
    <source>
        <dbReference type="ARBA" id="ARBA00023315"/>
    </source>
</evidence>
<gene>
    <name evidence="4" type="ORF">VA602_04085</name>
</gene>
<dbReference type="EMBL" id="JAYFUI010000054">
    <property type="protein sequence ID" value="MEA5670512.1"/>
    <property type="molecule type" value="Genomic_DNA"/>
</dbReference>
<sequence>MSTTVRFAVPEDARFLPPIESSAAQAFRVFKGLSWLADSPPIPVERHLELIKRSMCWVAIDADNRPQGFLSADLYGRDLHVHELSVRQTMQGHGIGRKLVQVVQEFVGLKGLRAVTLTTFRHVPWNAPFYSRLGFQIESEQQVDERLSTLLSEEYEHGFPAGSRCAMVWRAGEEF</sequence>
<proteinExistence type="predicted"/>
<dbReference type="SUPFAM" id="SSF55729">
    <property type="entry name" value="Acyl-CoA N-acyltransferases (Nat)"/>
    <property type="match status" value="1"/>
</dbReference>
<dbReference type="PROSITE" id="PS51186">
    <property type="entry name" value="GNAT"/>
    <property type="match status" value="1"/>
</dbReference>
<organism evidence="4 5">
    <name type="scientific">Pseudomonas machongensis</name>
    <dbReference type="NCBI Taxonomy" id="3110229"/>
    <lineage>
        <taxon>Bacteria</taxon>
        <taxon>Pseudomonadati</taxon>
        <taxon>Pseudomonadota</taxon>
        <taxon>Gammaproteobacteria</taxon>
        <taxon>Pseudomonadales</taxon>
        <taxon>Pseudomonadaceae</taxon>
        <taxon>Pseudomonas</taxon>
    </lineage>
</organism>
<keyword evidence="2" id="KW-0012">Acyltransferase</keyword>
<evidence type="ECO:0000259" key="3">
    <source>
        <dbReference type="PROSITE" id="PS51186"/>
    </source>
</evidence>
<reference evidence="4 5" key="1">
    <citation type="submission" date="2023-12" db="EMBL/GenBank/DDBJ databases">
        <title>Pseudomonas machongensis sp. nov., isolated from wilted pepper plants (Capsicum annuum).</title>
        <authorList>
            <person name="Qiu M."/>
            <person name="Li Y."/>
            <person name="Liu Q."/>
            <person name="Zhang X."/>
            <person name="Huang Y."/>
            <person name="Guo R."/>
            <person name="Hu M."/>
            <person name="Zhou J."/>
            <person name="Zhou X."/>
        </authorList>
    </citation>
    <scope>NUCLEOTIDE SEQUENCE [LARGE SCALE GENOMIC DNA]</scope>
    <source>
        <strain evidence="4 5">MH2</strain>
    </source>
</reference>
<name>A0ABU5VB90_9PSED</name>
<dbReference type="CDD" id="cd04301">
    <property type="entry name" value="NAT_SF"/>
    <property type="match status" value="1"/>
</dbReference>
<keyword evidence="1" id="KW-0808">Transferase</keyword>
<dbReference type="PANTHER" id="PTHR43800:SF1">
    <property type="entry name" value="PEPTIDYL-LYSINE N-ACETYLTRANSFERASE YJAB"/>
    <property type="match status" value="1"/>
</dbReference>
<keyword evidence="5" id="KW-1185">Reference proteome</keyword>
<accession>A0ABU5VB90</accession>
<evidence type="ECO:0000313" key="5">
    <source>
        <dbReference type="Proteomes" id="UP001302573"/>
    </source>
</evidence>
<protein>
    <submittedName>
        <fullName evidence="4">GNAT family N-acetyltransferase</fullName>
    </submittedName>
</protein>
<dbReference type="InterPro" id="IPR000182">
    <property type="entry name" value="GNAT_dom"/>
</dbReference>
<dbReference type="Pfam" id="PF00583">
    <property type="entry name" value="Acetyltransf_1"/>
    <property type="match status" value="1"/>
</dbReference>
<dbReference type="PANTHER" id="PTHR43800">
    <property type="entry name" value="PEPTIDYL-LYSINE N-ACETYLTRANSFERASE YJAB"/>
    <property type="match status" value="1"/>
</dbReference>